<organism evidence="2 3">
    <name type="scientific">Candidatus Acididesulfobacter diazotrophicus</name>
    <dbReference type="NCBI Taxonomy" id="2597226"/>
    <lineage>
        <taxon>Bacteria</taxon>
        <taxon>Deltaproteobacteria</taxon>
        <taxon>Candidatus Acidulodesulfobacterales</taxon>
        <taxon>Candidatus Acididesulfobacter</taxon>
    </lineage>
</organism>
<feature type="signal peptide" evidence="1">
    <location>
        <begin position="1"/>
        <end position="30"/>
    </location>
</feature>
<evidence type="ECO:0000256" key="1">
    <source>
        <dbReference type="SAM" id="SignalP"/>
    </source>
</evidence>
<evidence type="ECO:0000313" key="2">
    <source>
        <dbReference type="EMBL" id="RZD18088.1"/>
    </source>
</evidence>
<dbReference type="AlphaFoldDB" id="A0A519BLD6"/>
<keyword evidence="1" id="KW-0732">Signal</keyword>
<evidence type="ECO:0000313" key="3">
    <source>
        <dbReference type="Proteomes" id="UP000319296"/>
    </source>
</evidence>
<sequence>MKKKFSMLAMFTVAIASFLALTMFSTPSFAASQASANGVSFSLSGQYIARAFWSQNQYEDFYNAPGFPTQNTYDMLTQRLRMNASIKYDTLANGMPLAALFVQFDLTNGYNGTSDGYGINGWYALGQTPAPTGFNHDFNTFGLRQAYIRLITPIGAIMFGRMPVKFGLGIAVNTNADGIGDFIPLKSADLGIFAGTLIGSVVTGSSNPVGNTNNYAIFQTIYPGSQYSGQAIPGAAGDPYYTHIQMGTIPTLELMTLKPIDHTSLGFWLTEAHLNQFGTTPTSVIATGAPETNVTSVNIDSINPTANITFGGLSAKYSYAGTTLAGEFDLFRGRIIASNQGITAADGNPGYLPLPVKPSGNNQYDSVDSYDLYLTGSTNLSTSLPVTVGAKFGIGAPISAGHYNFTYYSQVQNTRTFFGDVIGSNWQPIQMASPGIGYMYAGPTGIFALGSNLSNKWVAMVDATEHFPGANALQESVVYARWLRTNLTEPGNSYSTSMFAGHNIGTEFDLNYTHHFTKTLAFQAWGAYVWTGNGVDSFTATPTGGVPGTAAHKNVVALGSAVIWNF</sequence>
<accession>A0A519BLD6</accession>
<comment type="caution">
    <text evidence="2">The sequence shown here is derived from an EMBL/GenBank/DDBJ whole genome shotgun (WGS) entry which is preliminary data.</text>
</comment>
<reference evidence="2 3" key="1">
    <citation type="journal article" date="2019" name="ISME J.">
        <title>Insights into ecological role of a new deltaproteobacterial order Candidatus Acidulodesulfobacterales by metagenomics and metatranscriptomics.</title>
        <authorList>
            <person name="Tan S."/>
            <person name="Liu J."/>
            <person name="Fang Y."/>
            <person name="Hedlund B.P."/>
            <person name="Lian Z.H."/>
            <person name="Huang L.Y."/>
            <person name="Li J.T."/>
            <person name="Huang L.N."/>
            <person name="Li W.J."/>
            <person name="Jiang H.C."/>
            <person name="Dong H.L."/>
            <person name="Shu W.S."/>
        </authorList>
    </citation>
    <scope>NUCLEOTIDE SEQUENCE [LARGE SCALE GENOMIC DNA]</scope>
    <source>
        <strain evidence="2">AP1</strain>
    </source>
</reference>
<proteinExistence type="predicted"/>
<feature type="chain" id="PRO_5021935871" description="Porin" evidence="1">
    <location>
        <begin position="31"/>
        <end position="566"/>
    </location>
</feature>
<dbReference type="Proteomes" id="UP000319296">
    <property type="component" value="Unassembled WGS sequence"/>
</dbReference>
<evidence type="ECO:0008006" key="4">
    <source>
        <dbReference type="Google" id="ProtNLM"/>
    </source>
</evidence>
<dbReference type="EMBL" id="SGBB01000015">
    <property type="protein sequence ID" value="RZD18088.1"/>
    <property type="molecule type" value="Genomic_DNA"/>
</dbReference>
<name>A0A519BLD6_9DELT</name>
<protein>
    <recommendedName>
        <fullName evidence="4">Porin</fullName>
    </recommendedName>
</protein>
<gene>
    <name evidence="2" type="ORF">EVG15_08030</name>
</gene>